<keyword evidence="3 6" id="KW-0812">Transmembrane</keyword>
<feature type="transmembrane region" description="Helical" evidence="6">
    <location>
        <begin position="153"/>
        <end position="173"/>
    </location>
</feature>
<dbReference type="Gene3D" id="1.20.1250.20">
    <property type="entry name" value="MFS general substrate transporter like domains"/>
    <property type="match status" value="1"/>
</dbReference>
<dbReference type="InterPro" id="IPR036259">
    <property type="entry name" value="MFS_trans_sf"/>
</dbReference>
<dbReference type="PANTHER" id="PTHR23502">
    <property type="entry name" value="MAJOR FACILITATOR SUPERFAMILY"/>
    <property type="match status" value="1"/>
</dbReference>
<dbReference type="GO" id="GO:0022857">
    <property type="term" value="F:transmembrane transporter activity"/>
    <property type="evidence" value="ECO:0007669"/>
    <property type="project" value="InterPro"/>
</dbReference>
<dbReference type="Pfam" id="PF07690">
    <property type="entry name" value="MFS_1"/>
    <property type="match status" value="1"/>
</dbReference>
<organism evidence="8 9">
    <name type="scientific">Auricularia subglabra (strain TFB-10046 / SS5)</name>
    <name type="common">White-rot fungus</name>
    <name type="synonym">Auricularia delicata (strain TFB10046)</name>
    <dbReference type="NCBI Taxonomy" id="717982"/>
    <lineage>
        <taxon>Eukaryota</taxon>
        <taxon>Fungi</taxon>
        <taxon>Dikarya</taxon>
        <taxon>Basidiomycota</taxon>
        <taxon>Agaricomycotina</taxon>
        <taxon>Agaricomycetes</taxon>
        <taxon>Auriculariales</taxon>
        <taxon>Auriculariaceae</taxon>
        <taxon>Auricularia</taxon>
    </lineage>
</organism>
<feature type="transmembrane region" description="Helical" evidence="6">
    <location>
        <begin position="193"/>
        <end position="216"/>
    </location>
</feature>
<dbReference type="eggNOG" id="KOG0255">
    <property type="taxonomic scope" value="Eukaryota"/>
</dbReference>
<sequence length="353" mass="37351">MALMPQYAYWLLVVLRCVQSAGSASTVSIGYGTITDIATPGERGTLIGIASLGPTWPILGGALADHSGWRGIFWSTAAFSAAVNAALVLILPETLRAIVGNGGRQQPLYLQPLVPLLTRYDNGADASQPLTKKTAAEVFKALVPRFLKQTDMLAILTSNACAFALFQALAASISPVLLEGYPFLTQTTVGLCFLPLGAGAAIGSSASGLVLDREFARFGGTRGARISPGFPLERARLHLAAPLVFNFITGASITAPMNAHQSICLDLAPGQGTSVTAASNLFRCLLSAAIVAAVDALRRKLGTGWLFVLLSGMCVICVLPVLIFVGLRGPELREERARRREDDSEWQPRQSSV</sequence>
<evidence type="ECO:0000256" key="6">
    <source>
        <dbReference type="SAM" id="Phobius"/>
    </source>
</evidence>
<keyword evidence="9" id="KW-1185">Reference proteome</keyword>
<gene>
    <name evidence="8" type="ORF">AURDEDRAFT_147163</name>
</gene>
<dbReference type="AlphaFoldDB" id="J0LGJ9"/>
<comment type="subcellular location">
    <subcellularLocation>
        <location evidence="1">Membrane</location>
        <topology evidence="1">Multi-pass membrane protein</topology>
    </subcellularLocation>
</comment>
<keyword evidence="7" id="KW-0732">Signal</keyword>
<proteinExistence type="predicted"/>
<evidence type="ECO:0000256" key="1">
    <source>
        <dbReference type="ARBA" id="ARBA00004141"/>
    </source>
</evidence>
<name>J0LGJ9_AURST</name>
<dbReference type="PANTHER" id="PTHR23502:SF51">
    <property type="entry name" value="QUINIDINE RESISTANCE PROTEIN 1-RELATED"/>
    <property type="match status" value="1"/>
</dbReference>
<dbReference type="OMA" id="TEREYCQ"/>
<dbReference type="GO" id="GO:0005886">
    <property type="term" value="C:plasma membrane"/>
    <property type="evidence" value="ECO:0007669"/>
    <property type="project" value="TreeGrafter"/>
</dbReference>
<evidence type="ECO:0000256" key="5">
    <source>
        <dbReference type="ARBA" id="ARBA00023136"/>
    </source>
</evidence>
<feature type="signal peptide" evidence="7">
    <location>
        <begin position="1"/>
        <end position="23"/>
    </location>
</feature>
<dbReference type="Proteomes" id="UP000006514">
    <property type="component" value="Unassembled WGS sequence"/>
</dbReference>
<keyword evidence="2" id="KW-0813">Transport</keyword>
<dbReference type="EMBL" id="JH687855">
    <property type="protein sequence ID" value="EJD36711.1"/>
    <property type="molecule type" value="Genomic_DNA"/>
</dbReference>
<evidence type="ECO:0000313" key="8">
    <source>
        <dbReference type="EMBL" id="EJD36711.1"/>
    </source>
</evidence>
<evidence type="ECO:0000256" key="2">
    <source>
        <dbReference type="ARBA" id="ARBA00022448"/>
    </source>
</evidence>
<feature type="chain" id="PRO_5044494838" evidence="7">
    <location>
        <begin position="24"/>
        <end position="353"/>
    </location>
</feature>
<keyword evidence="4 6" id="KW-1133">Transmembrane helix</keyword>
<protein>
    <submittedName>
        <fullName evidence="8">MFS general substrate transporter</fullName>
    </submittedName>
</protein>
<dbReference type="InParanoid" id="J0LGJ9"/>
<dbReference type="OrthoDB" id="440553at2759"/>
<evidence type="ECO:0000256" key="3">
    <source>
        <dbReference type="ARBA" id="ARBA00022692"/>
    </source>
</evidence>
<dbReference type="KEGG" id="adl:AURDEDRAFT_147163"/>
<accession>J0LGJ9</accession>
<evidence type="ECO:0000256" key="7">
    <source>
        <dbReference type="SAM" id="SignalP"/>
    </source>
</evidence>
<keyword evidence="5 6" id="KW-0472">Membrane</keyword>
<feature type="transmembrane region" description="Helical" evidence="6">
    <location>
        <begin position="304"/>
        <end position="327"/>
    </location>
</feature>
<dbReference type="SUPFAM" id="SSF103473">
    <property type="entry name" value="MFS general substrate transporter"/>
    <property type="match status" value="1"/>
</dbReference>
<evidence type="ECO:0000256" key="4">
    <source>
        <dbReference type="ARBA" id="ARBA00022989"/>
    </source>
</evidence>
<dbReference type="InterPro" id="IPR011701">
    <property type="entry name" value="MFS"/>
</dbReference>
<feature type="transmembrane region" description="Helical" evidence="6">
    <location>
        <begin position="72"/>
        <end position="91"/>
    </location>
</feature>
<evidence type="ECO:0000313" key="9">
    <source>
        <dbReference type="Proteomes" id="UP000006514"/>
    </source>
</evidence>
<reference evidence="9" key="1">
    <citation type="journal article" date="2012" name="Science">
        <title>The Paleozoic origin of enzymatic lignin decomposition reconstructed from 31 fungal genomes.</title>
        <authorList>
            <person name="Floudas D."/>
            <person name="Binder M."/>
            <person name="Riley R."/>
            <person name="Barry K."/>
            <person name="Blanchette R.A."/>
            <person name="Henrissat B."/>
            <person name="Martinez A.T."/>
            <person name="Otillar R."/>
            <person name="Spatafora J.W."/>
            <person name="Yadav J.S."/>
            <person name="Aerts A."/>
            <person name="Benoit I."/>
            <person name="Boyd A."/>
            <person name="Carlson A."/>
            <person name="Copeland A."/>
            <person name="Coutinho P.M."/>
            <person name="de Vries R.P."/>
            <person name="Ferreira P."/>
            <person name="Findley K."/>
            <person name="Foster B."/>
            <person name="Gaskell J."/>
            <person name="Glotzer D."/>
            <person name="Gorecki P."/>
            <person name="Heitman J."/>
            <person name="Hesse C."/>
            <person name="Hori C."/>
            <person name="Igarashi K."/>
            <person name="Jurgens J.A."/>
            <person name="Kallen N."/>
            <person name="Kersten P."/>
            <person name="Kohler A."/>
            <person name="Kuees U."/>
            <person name="Kumar T.K.A."/>
            <person name="Kuo A."/>
            <person name="LaButti K."/>
            <person name="Larrondo L.F."/>
            <person name="Lindquist E."/>
            <person name="Ling A."/>
            <person name="Lombard V."/>
            <person name="Lucas S."/>
            <person name="Lundell T."/>
            <person name="Martin R."/>
            <person name="McLaughlin D.J."/>
            <person name="Morgenstern I."/>
            <person name="Morin E."/>
            <person name="Murat C."/>
            <person name="Nagy L.G."/>
            <person name="Nolan M."/>
            <person name="Ohm R.A."/>
            <person name="Patyshakuliyeva A."/>
            <person name="Rokas A."/>
            <person name="Ruiz-Duenas F.J."/>
            <person name="Sabat G."/>
            <person name="Salamov A."/>
            <person name="Samejima M."/>
            <person name="Schmutz J."/>
            <person name="Slot J.C."/>
            <person name="St John F."/>
            <person name="Stenlid J."/>
            <person name="Sun H."/>
            <person name="Sun S."/>
            <person name="Syed K."/>
            <person name="Tsang A."/>
            <person name="Wiebenga A."/>
            <person name="Young D."/>
            <person name="Pisabarro A."/>
            <person name="Eastwood D.C."/>
            <person name="Martin F."/>
            <person name="Cullen D."/>
            <person name="Grigoriev I.V."/>
            <person name="Hibbett D.S."/>
        </authorList>
    </citation>
    <scope>NUCLEOTIDE SEQUENCE [LARGE SCALE GENOMIC DNA]</scope>
    <source>
        <strain evidence="9">TFB10046</strain>
    </source>
</reference>